<dbReference type="AlphaFoldDB" id="A0A3G1L2D0"/>
<dbReference type="OrthoDB" id="1807785at2"/>
<keyword evidence="2" id="KW-1185">Reference proteome</keyword>
<gene>
    <name evidence="1" type="ORF">DCMF_20760</name>
</gene>
<proteinExistence type="predicted"/>
<reference evidence="1 2" key="1">
    <citation type="submission" date="2016-10" db="EMBL/GenBank/DDBJ databases">
        <title>Complete Genome Sequence of Peptococcaceae strain DCMF.</title>
        <authorList>
            <person name="Edwards R.J."/>
            <person name="Holland S.I."/>
            <person name="Deshpande N.P."/>
            <person name="Wong Y.K."/>
            <person name="Ertan H."/>
            <person name="Manefield M."/>
            <person name="Russell T.L."/>
            <person name="Lee M.J."/>
        </authorList>
    </citation>
    <scope>NUCLEOTIDE SEQUENCE [LARGE SCALE GENOMIC DNA]</scope>
    <source>
        <strain evidence="1 2">DCMF</strain>
    </source>
</reference>
<protein>
    <recommendedName>
        <fullName evidence="3">Ferritin-like domain-containing protein</fullName>
    </recommendedName>
</protein>
<dbReference type="Gene3D" id="1.20.1260.10">
    <property type="match status" value="1"/>
</dbReference>
<dbReference type="SUPFAM" id="SSF47240">
    <property type="entry name" value="Ferritin-like"/>
    <property type="match status" value="1"/>
</dbReference>
<organism evidence="1 2">
    <name type="scientific">Formimonas warabiya</name>
    <dbReference type="NCBI Taxonomy" id="1761012"/>
    <lineage>
        <taxon>Bacteria</taxon>
        <taxon>Bacillati</taxon>
        <taxon>Bacillota</taxon>
        <taxon>Clostridia</taxon>
        <taxon>Eubacteriales</taxon>
        <taxon>Peptococcaceae</taxon>
        <taxon>Candidatus Formimonas</taxon>
    </lineage>
</organism>
<evidence type="ECO:0008006" key="3">
    <source>
        <dbReference type="Google" id="ProtNLM"/>
    </source>
</evidence>
<name>A0A3G1L2D0_FORW1</name>
<dbReference type="InterPro" id="IPR009078">
    <property type="entry name" value="Ferritin-like_SF"/>
</dbReference>
<dbReference type="EMBL" id="CP017634">
    <property type="protein sequence ID" value="ATW28779.1"/>
    <property type="molecule type" value="Genomic_DNA"/>
</dbReference>
<dbReference type="Proteomes" id="UP000323521">
    <property type="component" value="Chromosome"/>
</dbReference>
<sequence length="148" mass="17360">MDDTQLLLELNKIMTLEHGHLGMYRDFDRHQDQDMRRTFRRFAEVEEEHIQKIKNVILNMGGKVSLLAEGGDILGKLFGITINLGSDHDLIKTFSFIEKKSHEGYQKFVTKLEQDQEKRSQLIAEIASSNMLEAWLMHLWLEDKMKKI</sequence>
<dbReference type="KEGG" id="fwa:DCMF_20760"/>
<evidence type="ECO:0000313" key="1">
    <source>
        <dbReference type="EMBL" id="ATW28779.1"/>
    </source>
</evidence>
<dbReference type="RefSeq" id="WP_148136198.1">
    <property type="nucleotide sequence ID" value="NZ_CP017634.1"/>
</dbReference>
<evidence type="ECO:0000313" key="2">
    <source>
        <dbReference type="Proteomes" id="UP000323521"/>
    </source>
</evidence>
<dbReference type="InterPro" id="IPR012347">
    <property type="entry name" value="Ferritin-like"/>
</dbReference>
<accession>A0A3G1L2D0</accession>